<evidence type="ECO:0000256" key="4">
    <source>
        <dbReference type="ARBA" id="ARBA00023125"/>
    </source>
</evidence>
<dbReference type="InterPro" id="IPR013324">
    <property type="entry name" value="RNA_pol_sigma_r3/r4-like"/>
</dbReference>
<sequence length="181" mass="20954">MSAIPTYTEQELVSLLKNRDNKAFGYLYDHYSGALYSIILQILNDTELANDVLQDVFVNIWRKIDSYDSTKGRLFTWMLNIARNASIDTLRSKTYQNDRKNQSMDNQGEEPLVALVTQVNVDNIGFRKVLAQLRDEQRLLIDLAYFKGYTHEEIAEMEKLPLGTVKTRIRSALIQLRGFLK</sequence>
<dbReference type="OrthoDB" id="9790423at2"/>
<feature type="domain" description="RNA polymerase sigma-70 region 4" evidence="7">
    <location>
        <begin position="129"/>
        <end position="177"/>
    </location>
</feature>
<evidence type="ECO:0000256" key="3">
    <source>
        <dbReference type="ARBA" id="ARBA00023082"/>
    </source>
</evidence>
<organism evidence="8 9">
    <name type="scientific">Paraflavitalea soli</name>
    <dbReference type="NCBI Taxonomy" id="2315862"/>
    <lineage>
        <taxon>Bacteria</taxon>
        <taxon>Pseudomonadati</taxon>
        <taxon>Bacteroidota</taxon>
        <taxon>Chitinophagia</taxon>
        <taxon>Chitinophagales</taxon>
        <taxon>Chitinophagaceae</taxon>
        <taxon>Paraflavitalea</taxon>
    </lineage>
</organism>
<dbReference type="Gene3D" id="1.10.1740.10">
    <property type="match status" value="1"/>
</dbReference>
<evidence type="ECO:0000259" key="6">
    <source>
        <dbReference type="Pfam" id="PF04542"/>
    </source>
</evidence>
<dbReference type="GO" id="GO:0016987">
    <property type="term" value="F:sigma factor activity"/>
    <property type="evidence" value="ECO:0007669"/>
    <property type="project" value="UniProtKB-KW"/>
</dbReference>
<gene>
    <name evidence="8" type="ORF">D3H65_25675</name>
</gene>
<dbReference type="PANTHER" id="PTHR43133">
    <property type="entry name" value="RNA POLYMERASE ECF-TYPE SIGMA FACTO"/>
    <property type="match status" value="1"/>
</dbReference>
<dbReference type="Gene3D" id="1.10.10.10">
    <property type="entry name" value="Winged helix-like DNA-binding domain superfamily/Winged helix DNA-binding domain"/>
    <property type="match status" value="1"/>
</dbReference>
<dbReference type="RefSeq" id="WP_119053038.1">
    <property type="nucleotide sequence ID" value="NZ_CP032157.1"/>
</dbReference>
<dbReference type="CDD" id="cd06171">
    <property type="entry name" value="Sigma70_r4"/>
    <property type="match status" value="1"/>
</dbReference>
<evidence type="ECO:0000313" key="9">
    <source>
        <dbReference type="Proteomes" id="UP000263900"/>
    </source>
</evidence>
<accession>A0A3B7MRN0</accession>
<protein>
    <submittedName>
        <fullName evidence="8">Sigma-70 family RNA polymerase sigma factor</fullName>
    </submittedName>
</protein>
<dbReference type="EMBL" id="CP032157">
    <property type="protein sequence ID" value="AXY77162.1"/>
    <property type="molecule type" value="Genomic_DNA"/>
</dbReference>
<keyword evidence="4" id="KW-0238">DNA-binding</keyword>
<dbReference type="PANTHER" id="PTHR43133:SF62">
    <property type="entry name" value="RNA POLYMERASE SIGMA FACTOR SIGZ"/>
    <property type="match status" value="1"/>
</dbReference>
<keyword evidence="5" id="KW-0804">Transcription</keyword>
<dbReference type="InterPro" id="IPR039425">
    <property type="entry name" value="RNA_pol_sigma-70-like"/>
</dbReference>
<dbReference type="SUPFAM" id="SSF88946">
    <property type="entry name" value="Sigma2 domain of RNA polymerase sigma factors"/>
    <property type="match status" value="1"/>
</dbReference>
<proteinExistence type="inferred from homology"/>
<dbReference type="InterPro" id="IPR036388">
    <property type="entry name" value="WH-like_DNA-bd_sf"/>
</dbReference>
<dbReference type="Proteomes" id="UP000263900">
    <property type="component" value="Chromosome"/>
</dbReference>
<dbReference type="AlphaFoldDB" id="A0A3B7MRN0"/>
<keyword evidence="9" id="KW-1185">Reference proteome</keyword>
<evidence type="ECO:0000256" key="5">
    <source>
        <dbReference type="ARBA" id="ARBA00023163"/>
    </source>
</evidence>
<dbReference type="InterPro" id="IPR007627">
    <property type="entry name" value="RNA_pol_sigma70_r2"/>
</dbReference>
<dbReference type="KEGG" id="pseg:D3H65_25675"/>
<dbReference type="Pfam" id="PF04545">
    <property type="entry name" value="Sigma70_r4"/>
    <property type="match status" value="1"/>
</dbReference>
<dbReference type="SUPFAM" id="SSF88659">
    <property type="entry name" value="Sigma3 and sigma4 domains of RNA polymerase sigma factors"/>
    <property type="match status" value="1"/>
</dbReference>
<dbReference type="NCBIfam" id="TIGR02937">
    <property type="entry name" value="sigma70-ECF"/>
    <property type="match status" value="1"/>
</dbReference>
<comment type="similarity">
    <text evidence="1">Belongs to the sigma-70 factor family. ECF subfamily.</text>
</comment>
<evidence type="ECO:0000259" key="7">
    <source>
        <dbReference type="Pfam" id="PF04545"/>
    </source>
</evidence>
<dbReference type="GO" id="GO:0003677">
    <property type="term" value="F:DNA binding"/>
    <property type="evidence" value="ECO:0007669"/>
    <property type="project" value="UniProtKB-KW"/>
</dbReference>
<keyword evidence="2" id="KW-0805">Transcription regulation</keyword>
<evidence type="ECO:0000256" key="2">
    <source>
        <dbReference type="ARBA" id="ARBA00023015"/>
    </source>
</evidence>
<dbReference type="InterPro" id="IPR007630">
    <property type="entry name" value="RNA_pol_sigma70_r4"/>
</dbReference>
<feature type="domain" description="RNA polymerase sigma-70 region 2" evidence="6">
    <location>
        <begin position="27"/>
        <end position="93"/>
    </location>
</feature>
<reference evidence="8 9" key="1">
    <citation type="submission" date="2018-09" db="EMBL/GenBank/DDBJ databases">
        <title>Genome sequencing of strain 6GH32-13.</title>
        <authorList>
            <person name="Weon H.-Y."/>
            <person name="Heo J."/>
            <person name="Kwon S.-W."/>
        </authorList>
    </citation>
    <scope>NUCLEOTIDE SEQUENCE [LARGE SCALE GENOMIC DNA]</scope>
    <source>
        <strain evidence="8 9">5GH32-13</strain>
    </source>
</reference>
<evidence type="ECO:0000256" key="1">
    <source>
        <dbReference type="ARBA" id="ARBA00010641"/>
    </source>
</evidence>
<keyword evidence="3" id="KW-0731">Sigma factor</keyword>
<dbReference type="InterPro" id="IPR014284">
    <property type="entry name" value="RNA_pol_sigma-70_dom"/>
</dbReference>
<dbReference type="GO" id="GO:0006352">
    <property type="term" value="P:DNA-templated transcription initiation"/>
    <property type="evidence" value="ECO:0007669"/>
    <property type="project" value="InterPro"/>
</dbReference>
<name>A0A3B7MRN0_9BACT</name>
<dbReference type="Pfam" id="PF04542">
    <property type="entry name" value="Sigma70_r2"/>
    <property type="match status" value="1"/>
</dbReference>
<dbReference type="InterPro" id="IPR013325">
    <property type="entry name" value="RNA_pol_sigma_r2"/>
</dbReference>
<evidence type="ECO:0000313" key="8">
    <source>
        <dbReference type="EMBL" id="AXY77162.1"/>
    </source>
</evidence>